<sequence length="371" mass="41565">MAFVQRNILRSASKFQQIIRPLSGGAAQKSVFISQSNDVYTNLALEEWIKSNYDLKKDNIMLYYKNDPCIQIGQAANPWLETNISFHHENDNVLPVARRQGQASTVYQDNGAMNLTIFGRSTAPNDIIARALFRRYGLIVNKHQDDLRFFNHKISANQFADGEDYQHCSLFVDVNQGDSVGALAKQKLTDEKKFVNITQIDPKVTMDGLLSAIGWEFLRFDSETVKDGGMQLAKKQNGFQMINPSENWFPGITEIRNRLASWDWCYGSTPKFTILRSFPVPAQLLNPSSETSNELHVKVEVNTGKISDVTLFVPPGLTSSGFTGEAKVVTSLRGQKFSEAAINSFESILGVNNNEKEKFVTDCVREAVCSV</sequence>
<evidence type="ECO:0000256" key="1">
    <source>
        <dbReference type="ARBA" id="ARBA00005085"/>
    </source>
</evidence>
<organism evidence="4 5">
    <name type="scientific">Nicrophorus vespilloides</name>
    <name type="common">Boreal carrion beetle</name>
    <dbReference type="NCBI Taxonomy" id="110193"/>
    <lineage>
        <taxon>Eukaryota</taxon>
        <taxon>Metazoa</taxon>
        <taxon>Ecdysozoa</taxon>
        <taxon>Arthropoda</taxon>
        <taxon>Hexapoda</taxon>
        <taxon>Insecta</taxon>
        <taxon>Pterygota</taxon>
        <taxon>Neoptera</taxon>
        <taxon>Endopterygota</taxon>
        <taxon>Coleoptera</taxon>
        <taxon>Polyphaga</taxon>
        <taxon>Staphyliniformia</taxon>
        <taxon>Silphidae</taxon>
        <taxon>Nicrophorinae</taxon>
        <taxon>Nicrophorus</taxon>
    </lineage>
</organism>
<evidence type="ECO:0000259" key="3">
    <source>
        <dbReference type="Pfam" id="PF21948"/>
    </source>
</evidence>
<dbReference type="PANTHER" id="PTHR12561:SF3">
    <property type="entry name" value="LIPOYLTRANSFERASE 1, MITOCHONDRIAL"/>
    <property type="match status" value="1"/>
</dbReference>
<proteinExistence type="inferred from homology"/>
<evidence type="ECO:0000313" key="5">
    <source>
        <dbReference type="RefSeq" id="XP_017782287.1"/>
    </source>
</evidence>
<keyword evidence="4" id="KW-1185">Reference proteome</keyword>
<dbReference type="InterPro" id="IPR004562">
    <property type="entry name" value="LipoylTrfase_LipoateP_Ligase"/>
</dbReference>
<accession>A0ABM1N637</accession>
<dbReference type="PANTHER" id="PTHR12561">
    <property type="entry name" value="LIPOATE-PROTEIN LIGASE"/>
    <property type="match status" value="1"/>
</dbReference>
<reference evidence="5" key="1">
    <citation type="submission" date="2025-08" db="UniProtKB">
        <authorList>
            <consortium name="RefSeq"/>
        </authorList>
    </citation>
    <scope>IDENTIFICATION</scope>
    <source>
        <tissue evidence="5">Whole Larva</tissue>
    </source>
</reference>
<gene>
    <name evidence="5" type="primary">LOC108566765</name>
</gene>
<dbReference type="SUPFAM" id="SSF55681">
    <property type="entry name" value="Class II aaRS and biotin synthetases"/>
    <property type="match status" value="1"/>
</dbReference>
<feature type="domain" description="BPL/LPL catalytic" evidence="3">
    <location>
        <begin position="38"/>
        <end position="193"/>
    </location>
</feature>
<protein>
    <submittedName>
        <fullName evidence="5">Lipoyltransferase 1, mitochondrial-like</fullName>
    </submittedName>
</protein>
<dbReference type="Gene3D" id="3.30.930.10">
    <property type="entry name" value="Bira Bifunctional Protein, Domain 2"/>
    <property type="match status" value="1"/>
</dbReference>
<dbReference type="GeneID" id="108566765"/>
<dbReference type="InterPro" id="IPR004143">
    <property type="entry name" value="BPL_LPL_catalytic"/>
</dbReference>
<dbReference type="Proteomes" id="UP000695000">
    <property type="component" value="Unplaced"/>
</dbReference>
<dbReference type="Gene3D" id="3.30.390.50">
    <property type="entry name" value="CO dehydrogenase flavoprotein, C-terminal domain"/>
    <property type="match status" value="1"/>
</dbReference>
<evidence type="ECO:0000256" key="2">
    <source>
        <dbReference type="ARBA" id="ARBA00008242"/>
    </source>
</evidence>
<dbReference type="Pfam" id="PF21948">
    <property type="entry name" value="LplA-B_cat"/>
    <property type="match status" value="1"/>
</dbReference>
<evidence type="ECO:0000313" key="4">
    <source>
        <dbReference type="Proteomes" id="UP000695000"/>
    </source>
</evidence>
<dbReference type="InterPro" id="IPR045864">
    <property type="entry name" value="aa-tRNA-synth_II/BPL/LPL"/>
</dbReference>
<comment type="pathway">
    <text evidence="1">Protein modification; protein lipoylation via exogenous pathway; protein N(6)-(lipoyl)lysine from lipoate: step 2/2.</text>
</comment>
<dbReference type="RefSeq" id="XP_017782287.1">
    <property type="nucleotide sequence ID" value="XM_017926798.1"/>
</dbReference>
<name>A0ABM1N637_NICVS</name>
<comment type="similarity">
    <text evidence="2">Belongs to the LplA family.</text>
</comment>